<reference evidence="7" key="1">
    <citation type="submission" date="2021-01" db="EMBL/GenBank/DDBJ databases">
        <title>Whole genome shotgun sequence of Acrocarpospora phusangensis NBRC 108782.</title>
        <authorList>
            <person name="Komaki H."/>
            <person name="Tamura T."/>
        </authorList>
    </citation>
    <scope>NUCLEOTIDE SEQUENCE</scope>
    <source>
        <strain evidence="7">NBRC 108782</strain>
    </source>
</reference>
<evidence type="ECO:0000256" key="4">
    <source>
        <dbReference type="ARBA" id="ARBA00023125"/>
    </source>
</evidence>
<sequence length="209" mass="23222">MTSQPEPGPSVGTADRGHERRDRLAGLLARAQEGERAAWDALVTELTPMLWHTVRAQGLGYESAQDVVQTTWLVLVRRQHSVSTPGALIEWLVTTARREAWRARARERSADLLGEDALEDVADPVALPEELLLADERRLALWRAVGSLSRRCQVLLRVVAFAPRPHYDAVAKALEMPMGSIGPTRGRCLAKLRVTLAADPSWNPDWRTP</sequence>
<feature type="domain" description="RNA polymerase sigma-70 region 2" evidence="6">
    <location>
        <begin position="42"/>
        <end position="108"/>
    </location>
</feature>
<evidence type="ECO:0000313" key="8">
    <source>
        <dbReference type="Proteomes" id="UP000640052"/>
    </source>
</evidence>
<dbReference type="GO" id="GO:0006352">
    <property type="term" value="P:DNA-templated transcription initiation"/>
    <property type="evidence" value="ECO:0007669"/>
    <property type="project" value="InterPro"/>
</dbReference>
<dbReference type="SUPFAM" id="SSF88659">
    <property type="entry name" value="Sigma3 and sigma4 domains of RNA polymerase sigma factors"/>
    <property type="match status" value="1"/>
</dbReference>
<dbReference type="PANTHER" id="PTHR43133">
    <property type="entry name" value="RNA POLYMERASE ECF-TYPE SIGMA FACTO"/>
    <property type="match status" value="1"/>
</dbReference>
<dbReference type="Gene3D" id="1.10.1740.10">
    <property type="match status" value="1"/>
</dbReference>
<proteinExistence type="inferred from homology"/>
<dbReference type="InterPro" id="IPR013325">
    <property type="entry name" value="RNA_pol_sigma_r2"/>
</dbReference>
<dbReference type="Proteomes" id="UP000640052">
    <property type="component" value="Unassembled WGS sequence"/>
</dbReference>
<dbReference type="PANTHER" id="PTHR43133:SF8">
    <property type="entry name" value="RNA POLYMERASE SIGMA FACTOR HI_1459-RELATED"/>
    <property type="match status" value="1"/>
</dbReference>
<dbReference type="AlphaFoldDB" id="A0A919QFP7"/>
<evidence type="ECO:0000256" key="2">
    <source>
        <dbReference type="ARBA" id="ARBA00023015"/>
    </source>
</evidence>
<dbReference type="InterPro" id="IPR013324">
    <property type="entry name" value="RNA_pol_sigma_r3/r4-like"/>
</dbReference>
<dbReference type="RefSeq" id="WP_204043350.1">
    <property type="nucleotide sequence ID" value="NZ_BOOA01000043.1"/>
</dbReference>
<organism evidence="7 8">
    <name type="scientific">Acrocarpospora phusangensis</name>
    <dbReference type="NCBI Taxonomy" id="1070424"/>
    <lineage>
        <taxon>Bacteria</taxon>
        <taxon>Bacillati</taxon>
        <taxon>Actinomycetota</taxon>
        <taxon>Actinomycetes</taxon>
        <taxon>Streptosporangiales</taxon>
        <taxon>Streptosporangiaceae</taxon>
        <taxon>Acrocarpospora</taxon>
    </lineage>
</organism>
<dbReference type="SUPFAM" id="SSF88946">
    <property type="entry name" value="Sigma2 domain of RNA polymerase sigma factors"/>
    <property type="match status" value="1"/>
</dbReference>
<dbReference type="EMBL" id="BOOA01000043">
    <property type="protein sequence ID" value="GIH26683.1"/>
    <property type="molecule type" value="Genomic_DNA"/>
</dbReference>
<comment type="similarity">
    <text evidence="1">Belongs to the sigma-70 factor family. ECF subfamily.</text>
</comment>
<keyword evidence="4" id="KW-0238">DNA-binding</keyword>
<dbReference type="Pfam" id="PF04542">
    <property type="entry name" value="Sigma70_r2"/>
    <property type="match status" value="1"/>
</dbReference>
<keyword evidence="7" id="KW-0240">DNA-directed RNA polymerase</keyword>
<dbReference type="InterPro" id="IPR007627">
    <property type="entry name" value="RNA_pol_sigma70_r2"/>
</dbReference>
<evidence type="ECO:0000259" key="6">
    <source>
        <dbReference type="Pfam" id="PF04542"/>
    </source>
</evidence>
<dbReference type="GO" id="GO:0016987">
    <property type="term" value="F:sigma factor activity"/>
    <property type="evidence" value="ECO:0007669"/>
    <property type="project" value="UniProtKB-KW"/>
</dbReference>
<keyword evidence="3" id="KW-0731">Sigma factor</keyword>
<keyword evidence="2" id="KW-0805">Transcription regulation</keyword>
<dbReference type="InterPro" id="IPR036388">
    <property type="entry name" value="WH-like_DNA-bd_sf"/>
</dbReference>
<dbReference type="GO" id="GO:0000428">
    <property type="term" value="C:DNA-directed RNA polymerase complex"/>
    <property type="evidence" value="ECO:0007669"/>
    <property type="project" value="UniProtKB-KW"/>
</dbReference>
<protein>
    <submittedName>
        <fullName evidence="7">DNA-directed RNA polymerase sigma-70 factor</fullName>
    </submittedName>
</protein>
<evidence type="ECO:0000256" key="1">
    <source>
        <dbReference type="ARBA" id="ARBA00010641"/>
    </source>
</evidence>
<evidence type="ECO:0000256" key="3">
    <source>
        <dbReference type="ARBA" id="ARBA00023082"/>
    </source>
</evidence>
<dbReference type="Gene3D" id="1.10.10.10">
    <property type="entry name" value="Winged helix-like DNA-binding domain superfamily/Winged helix DNA-binding domain"/>
    <property type="match status" value="1"/>
</dbReference>
<keyword evidence="5" id="KW-0804">Transcription</keyword>
<comment type="caution">
    <text evidence="7">The sequence shown here is derived from an EMBL/GenBank/DDBJ whole genome shotgun (WGS) entry which is preliminary data.</text>
</comment>
<gene>
    <name evidence="7" type="primary">rpoE_11</name>
    <name evidence="7" type="ORF">Aph01nite_49930</name>
</gene>
<evidence type="ECO:0000256" key="5">
    <source>
        <dbReference type="ARBA" id="ARBA00023163"/>
    </source>
</evidence>
<dbReference type="InterPro" id="IPR039425">
    <property type="entry name" value="RNA_pol_sigma-70-like"/>
</dbReference>
<evidence type="ECO:0000313" key="7">
    <source>
        <dbReference type="EMBL" id="GIH26683.1"/>
    </source>
</evidence>
<accession>A0A919QFP7</accession>
<name>A0A919QFP7_9ACTN</name>
<dbReference type="NCBIfam" id="TIGR02937">
    <property type="entry name" value="sigma70-ECF"/>
    <property type="match status" value="1"/>
</dbReference>
<keyword evidence="8" id="KW-1185">Reference proteome</keyword>
<dbReference type="InterPro" id="IPR014284">
    <property type="entry name" value="RNA_pol_sigma-70_dom"/>
</dbReference>
<dbReference type="GO" id="GO:0003677">
    <property type="term" value="F:DNA binding"/>
    <property type="evidence" value="ECO:0007669"/>
    <property type="project" value="UniProtKB-KW"/>
</dbReference>